<sequence>MAYTEYKFDKDTIKALVTERAAGLRANRGFSNLLGFGLSVVAERLQKDPRRYRDYGPYWWALKDELKAGGFELGDQSDPLIKRAYQGESGEETLIMADEFRTAYLASNIIYSNQFLLDANSPDFYTLFDKDMEFPTQ</sequence>
<reference evidence="1 2" key="1">
    <citation type="submission" date="2019-08" db="EMBL/GenBank/DDBJ databases">
        <authorList>
            <person name="Peeters C."/>
        </authorList>
    </citation>
    <scope>NUCLEOTIDE SEQUENCE [LARGE SCALE GENOMIC DNA]</scope>
    <source>
        <strain evidence="1 2">LMG 31111</strain>
    </source>
</reference>
<keyword evidence="2" id="KW-1185">Reference proteome</keyword>
<dbReference type="EMBL" id="CABPSE010000012">
    <property type="protein sequence ID" value="VVE26608.1"/>
    <property type="molecule type" value="Genomic_DNA"/>
</dbReference>
<evidence type="ECO:0000313" key="1">
    <source>
        <dbReference type="EMBL" id="VVE26608.1"/>
    </source>
</evidence>
<accession>A0A5E4WPB2</accession>
<organism evidence="1 2">
    <name type="scientific">Pandoraea communis</name>
    <dbReference type="NCBI Taxonomy" id="2508297"/>
    <lineage>
        <taxon>Bacteria</taxon>
        <taxon>Pseudomonadati</taxon>
        <taxon>Pseudomonadota</taxon>
        <taxon>Betaproteobacteria</taxon>
        <taxon>Burkholderiales</taxon>
        <taxon>Burkholderiaceae</taxon>
        <taxon>Pandoraea</taxon>
    </lineage>
</organism>
<evidence type="ECO:0000313" key="2">
    <source>
        <dbReference type="Proteomes" id="UP000383971"/>
    </source>
</evidence>
<dbReference type="Proteomes" id="UP000383971">
    <property type="component" value="Unassembled WGS sequence"/>
</dbReference>
<dbReference type="RefSeq" id="WP_058379112.1">
    <property type="nucleotide sequence ID" value="NZ_CABPSE010000012.1"/>
</dbReference>
<protein>
    <submittedName>
        <fullName evidence="1">Uncharacterized protein</fullName>
    </submittedName>
</protein>
<name>A0A5E4WPB2_9BURK</name>
<dbReference type="AlphaFoldDB" id="A0A5E4WPB2"/>
<proteinExistence type="predicted"/>
<gene>
    <name evidence="1" type="ORF">PCO31111_03434</name>
</gene>